<organism evidence="2 3">
    <name type="scientific">Chromobacterium vaccinii</name>
    <dbReference type="NCBI Taxonomy" id="1108595"/>
    <lineage>
        <taxon>Bacteria</taxon>
        <taxon>Pseudomonadati</taxon>
        <taxon>Pseudomonadota</taxon>
        <taxon>Betaproteobacteria</taxon>
        <taxon>Neisseriales</taxon>
        <taxon>Chromobacteriaceae</taxon>
        <taxon>Chromobacterium</taxon>
    </lineage>
</organism>
<dbReference type="Proteomes" id="UP001455709">
    <property type="component" value="Unassembled WGS sequence"/>
</dbReference>
<evidence type="ECO:0000313" key="2">
    <source>
        <dbReference type="EMBL" id="MEO2219594.1"/>
    </source>
</evidence>
<proteinExistence type="predicted"/>
<name>A0ABV0FL39_9NEIS</name>
<dbReference type="EMBL" id="JBDOJC010000001">
    <property type="protein sequence ID" value="MEO2219594.1"/>
    <property type="molecule type" value="Genomic_DNA"/>
</dbReference>
<feature type="transmembrane region" description="Helical" evidence="1">
    <location>
        <begin position="44"/>
        <end position="61"/>
    </location>
</feature>
<keyword evidence="1" id="KW-0812">Transmembrane</keyword>
<keyword evidence="3" id="KW-1185">Reference proteome</keyword>
<keyword evidence="1" id="KW-0472">Membrane</keyword>
<reference evidence="2 3" key="1">
    <citation type="submission" date="2024-05" db="EMBL/GenBank/DDBJ databases">
        <authorList>
            <person name="De Oliveira J.P."/>
            <person name="Noriler S.A."/>
            <person name="De Oliveira A.G."/>
            <person name="Sipoli D.S."/>
        </authorList>
    </citation>
    <scope>NUCLEOTIDE SEQUENCE [LARGE SCALE GENOMIC DNA]</scope>
    <source>
        <strain evidence="2 3">LABIM189</strain>
    </source>
</reference>
<sequence length="121" mass="13270">MQKMVAALLFLVLILALPILWQGLEHKRWHDAPPLNSRLAIRTLLIQIIIPLVYFGLASIVDPDKTGLIETGMGKVIDALICLAIYCLGYIAALVGFISISHMLIKRNQALTAIAKNNGNP</sequence>
<accession>A0ABV0FL39</accession>
<protein>
    <recommendedName>
        <fullName evidence="4">DUF2975 domain-containing protein</fullName>
    </recommendedName>
</protein>
<gene>
    <name evidence="2" type="ORF">ABGV49_21285</name>
</gene>
<evidence type="ECO:0008006" key="4">
    <source>
        <dbReference type="Google" id="ProtNLM"/>
    </source>
</evidence>
<feature type="transmembrane region" description="Helical" evidence="1">
    <location>
        <begin position="76"/>
        <end position="100"/>
    </location>
</feature>
<dbReference type="RefSeq" id="WP_347372070.1">
    <property type="nucleotide sequence ID" value="NZ_JBDOJC010000001.1"/>
</dbReference>
<comment type="caution">
    <text evidence="2">The sequence shown here is derived from an EMBL/GenBank/DDBJ whole genome shotgun (WGS) entry which is preliminary data.</text>
</comment>
<feature type="transmembrane region" description="Helical" evidence="1">
    <location>
        <begin position="6"/>
        <end position="24"/>
    </location>
</feature>
<evidence type="ECO:0000256" key="1">
    <source>
        <dbReference type="SAM" id="Phobius"/>
    </source>
</evidence>
<keyword evidence="1" id="KW-1133">Transmembrane helix</keyword>
<evidence type="ECO:0000313" key="3">
    <source>
        <dbReference type="Proteomes" id="UP001455709"/>
    </source>
</evidence>